<dbReference type="InterPro" id="IPR050097">
    <property type="entry name" value="Ferredoxin-NADP_redctase_2"/>
</dbReference>
<dbReference type="GO" id="GO:0004791">
    <property type="term" value="F:thioredoxin-disulfide reductase (NADPH) activity"/>
    <property type="evidence" value="ECO:0007669"/>
    <property type="project" value="UniProtKB-EC"/>
</dbReference>
<feature type="region of interest" description="Disordered" evidence="4">
    <location>
        <begin position="259"/>
        <end position="280"/>
    </location>
</feature>
<comment type="catalytic activity">
    <reaction evidence="3">
        <text>[thioredoxin]-dithiol + NADP(+) = [thioredoxin]-disulfide + NADPH + H(+)</text>
        <dbReference type="Rhea" id="RHEA:20345"/>
        <dbReference type="Rhea" id="RHEA-COMP:10698"/>
        <dbReference type="Rhea" id="RHEA-COMP:10700"/>
        <dbReference type="ChEBI" id="CHEBI:15378"/>
        <dbReference type="ChEBI" id="CHEBI:29950"/>
        <dbReference type="ChEBI" id="CHEBI:50058"/>
        <dbReference type="ChEBI" id="CHEBI:57783"/>
        <dbReference type="ChEBI" id="CHEBI:58349"/>
        <dbReference type="EC" id="1.8.1.9"/>
    </reaction>
</comment>
<gene>
    <name evidence="6" type="ORF">BLSMQ_3309</name>
    <name evidence="7" type="ORF">CIK59_08855</name>
</gene>
<proteinExistence type="predicted"/>
<feature type="region of interest" description="Disordered" evidence="4">
    <location>
        <begin position="1"/>
        <end position="37"/>
    </location>
</feature>
<dbReference type="EC" id="1.8.1.9" evidence="6"/>
<dbReference type="InterPro" id="IPR036188">
    <property type="entry name" value="FAD/NAD-bd_sf"/>
</dbReference>
<reference evidence="6" key="1">
    <citation type="submission" date="2016-09" db="EMBL/GenBank/DDBJ databases">
        <title>Complete Genome Sequence of Brevibacterium aurantiacum SMQ-1335.</title>
        <authorList>
            <person name="de Melo A.G."/>
            <person name="Labrie S.J."/>
            <person name="Dumaresq J."/>
            <person name="Roberts R.J."/>
            <person name="Tremblay D.M."/>
            <person name="Moineau S."/>
        </authorList>
    </citation>
    <scope>NUCLEOTIDE SEQUENCE</scope>
    <source>
        <strain evidence="6">SMQ-1335</strain>
    </source>
</reference>
<feature type="compositionally biased region" description="Low complexity" evidence="4">
    <location>
        <begin position="22"/>
        <end position="37"/>
    </location>
</feature>
<accession>A0A2A3ZQQ7</accession>
<evidence type="ECO:0000313" key="8">
    <source>
        <dbReference type="Proteomes" id="UP000094793"/>
    </source>
</evidence>
<keyword evidence="2 6" id="KW-0560">Oxidoreductase</keyword>
<dbReference type="InterPro" id="IPR023753">
    <property type="entry name" value="FAD/NAD-binding_dom"/>
</dbReference>
<dbReference type="eggNOG" id="COG0492">
    <property type="taxonomic scope" value="Bacteria"/>
</dbReference>
<feature type="compositionally biased region" description="Polar residues" evidence="4">
    <location>
        <begin position="8"/>
        <end position="21"/>
    </location>
</feature>
<dbReference type="PATRIC" id="fig|1703.10.peg.3417"/>
<dbReference type="PRINTS" id="PR00368">
    <property type="entry name" value="FADPNR"/>
</dbReference>
<dbReference type="EMBL" id="NRHA01000011">
    <property type="protein sequence ID" value="PCC53878.1"/>
    <property type="molecule type" value="Genomic_DNA"/>
</dbReference>
<accession>A0A1D7W7J5</accession>
<dbReference type="EMBL" id="CP017150">
    <property type="protein sequence ID" value="AOP55009.1"/>
    <property type="molecule type" value="Genomic_DNA"/>
</dbReference>
<dbReference type="RefSeq" id="WP_083248840.1">
    <property type="nucleotide sequence ID" value="NZ_CP017150.1"/>
</dbReference>
<name>A0A1D7W7J5_BREAU</name>
<keyword evidence="1" id="KW-0285">Flavoprotein</keyword>
<dbReference type="Proteomes" id="UP000094793">
    <property type="component" value="Chromosome"/>
</dbReference>
<reference evidence="8" key="2">
    <citation type="submission" date="2016-09" db="EMBL/GenBank/DDBJ databases">
        <title>Complete Genome Sequence of Brevibacterium linens SMQ-1335.</title>
        <authorList>
            <person name="de Melo A.G."/>
            <person name="Labrie S.J."/>
            <person name="Dumaresq J."/>
            <person name="Roberts R.J."/>
            <person name="Tremblay D.M."/>
            <person name="Moineau S."/>
        </authorList>
    </citation>
    <scope>NUCLEOTIDE SEQUENCE [LARGE SCALE GENOMIC DNA]</scope>
    <source>
        <strain evidence="8">SMQ-1335</strain>
    </source>
</reference>
<evidence type="ECO:0000313" key="6">
    <source>
        <dbReference type="EMBL" id="AOP55009.1"/>
    </source>
</evidence>
<dbReference type="OrthoDB" id="9786503at2"/>
<dbReference type="PRINTS" id="PR00469">
    <property type="entry name" value="PNDRDTASEII"/>
</dbReference>
<dbReference type="AlphaFoldDB" id="A0A1D7W7J5"/>
<evidence type="ECO:0000259" key="5">
    <source>
        <dbReference type="Pfam" id="PF07992"/>
    </source>
</evidence>
<evidence type="ECO:0000256" key="4">
    <source>
        <dbReference type="SAM" id="MobiDB-lite"/>
    </source>
</evidence>
<dbReference type="KEGG" id="blin:BLSMQ_3309"/>
<evidence type="ECO:0000256" key="3">
    <source>
        <dbReference type="ARBA" id="ARBA00048132"/>
    </source>
</evidence>
<organism evidence="6 8">
    <name type="scientific">Brevibacterium aurantiacum</name>
    <dbReference type="NCBI Taxonomy" id="273384"/>
    <lineage>
        <taxon>Bacteria</taxon>
        <taxon>Bacillati</taxon>
        <taxon>Actinomycetota</taxon>
        <taxon>Actinomycetes</taxon>
        <taxon>Micrococcales</taxon>
        <taxon>Brevibacteriaceae</taxon>
        <taxon>Brevibacterium</taxon>
    </lineage>
</organism>
<dbReference type="Proteomes" id="UP000217881">
    <property type="component" value="Unassembled WGS sequence"/>
</dbReference>
<reference evidence="7 9" key="3">
    <citation type="journal article" date="2017" name="Elife">
        <title>Extensive horizontal gene transfer in cheese-associated bacteria.</title>
        <authorList>
            <person name="Bonham K.S."/>
            <person name="Wolfe B.E."/>
            <person name="Dutton R.J."/>
        </authorList>
    </citation>
    <scope>NUCLEOTIDE SEQUENCE [LARGE SCALE GENOMIC DNA]</scope>
    <source>
        <strain evidence="7 9">738_8</strain>
    </source>
</reference>
<evidence type="ECO:0000256" key="2">
    <source>
        <dbReference type="ARBA" id="ARBA00023002"/>
    </source>
</evidence>
<evidence type="ECO:0000313" key="9">
    <source>
        <dbReference type="Proteomes" id="UP000217881"/>
    </source>
</evidence>
<evidence type="ECO:0000313" key="7">
    <source>
        <dbReference type="EMBL" id="PCC53878.1"/>
    </source>
</evidence>
<protein>
    <submittedName>
        <fullName evidence="7">NAD(P)/FAD-dependent oxidoreductase</fullName>
    </submittedName>
    <submittedName>
        <fullName evidence="6">Thioredoxin reductase</fullName>
        <ecNumber evidence="6">1.8.1.9</ecNumber>
    </submittedName>
</protein>
<evidence type="ECO:0000256" key="1">
    <source>
        <dbReference type="ARBA" id="ARBA00022630"/>
    </source>
</evidence>
<sequence>MSDPLVTDTPQNQQHLQNLKSPQNQQHPQVQQNPQDRQDPNTLIAEVAVIGGGAGGLAASIVLARSLRSVVVIDAGSPRNAPSAHAHNVLGQEGINPLELVAKGRREAEEYGVRFVDATVVSAEHTQQVTQESEAVGFILETSFGVSIEAKRVVIATGLTDVLPDIPGLSDGWGETVIHCPYCHGYEVRGERIGVIGTTAMSYHQAMLFSQLSDRVTFIRHDAPEPDEAQTRMLESLGITYVDAAVEAVVRTDSGTDVTLRSHTSSAAPRGNEAGATAENETMTVGALAVGPYFRANSEIYEQLGGTVADHPSGMGSSIPAEATGATDVPGVWAVGNSADISAMVVASATSGVLVGAQINAEFIMSSVPS</sequence>
<dbReference type="SUPFAM" id="SSF51905">
    <property type="entry name" value="FAD/NAD(P)-binding domain"/>
    <property type="match status" value="1"/>
</dbReference>
<dbReference type="PANTHER" id="PTHR48105">
    <property type="entry name" value="THIOREDOXIN REDUCTASE 1-RELATED-RELATED"/>
    <property type="match status" value="1"/>
</dbReference>
<dbReference type="Pfam" id="PF07992">
    <property type="entry name" value="Pyr_redox_2"/>
    <property type="match status" value="1"/>
</dbReference>
<dbReference type="Gene3D" id="3.50.50.60">
    <property type="entry name" value="FAD/NAD(P)-binding domain"/>
    <property type="match status" value="2"/>
</dbReference>
<feature type="domain" description="FAD/NAD(P)-binding" evidence="5">
    <location>
        <begin position="46"/>
        <end position="345"/>
    </location>
</feature>